<organism evidence="1 2">
    <name type="scientific">Phytophthora aleatoria</name>
    <dbReference type="NCBI Taxonomy" id="2496075"/>
    <lineage>
        <taxon>Eukaryota</taxon>
        <taxon>Sar</taxon>
        <taxon>Stramenopiles</taxon>
        <taxon>Oomycota</taxon>
        <taxon>Peronosporomycetes</taxon>
        <taxon>Peronosporales</taxon>
        <taxon>Peronosporaceae</taxon>
        <taxon>Phytophthora</taxon>
    </lineage>
</organism>
<gene>
    <name evidence="1" type="ORF">JG688_00012112</name>
</gene>
<accession>A0A8J5IRK3</accession>
<comment type="caution">
    <text evidence="1">The sequence shown here is derived from an EMBL/GenBank/DDBJ whole genome shotgun (WGS) entry which is preliminary data.</text>
</comment>
<dbReference type="EMBL" id="JAENGY010000906">
    <property type="protein sequence ID" value="KAG6954961.1"/>
    <property type="molecule type" value="Genomic_DNA"/>
</dbReference>
<protein>
    <submittedName>
        <fullName evidence="1">Uncharacterized protein</fullName>
    </submittedName>
</protein>
<evidence type="ECO:0000313" key="2">
    <source>
        <dbReference type="Proteomes" id="UP000709295"/>
    </source>
</evidence>
<dbReference type="AlphaFoldDB" id="A0A8J5IRK3"/>
<name>A0A8J5IRK3_9STRA</name>
<dbReference type="Proteomes" id="UP000709295">
    <property type="component" value="Unassembled WGS sequence"/>
</dbReference>
<proteinExistence type="predicted"/>
<sequence length="64" mass="7093">MAPPMRPDVVRRVACAWTSLTQANITGGFNKAKLTIATQCSHHHSQHCTHHRRQTWAHSSGCSS</sequence>
<reference evidence="1" key="1">
    <citation type="submission" date="2021-01" db="EMBL/GenBank/DDBJ databases">
        <title>Phytophthora aleatoria, a newly-described species from Pinus radiata is distinct from Phytophthora cactorum isolates based on comparative genomics.</title>
        <authorList>
            <person name="Mcdougal R."/>
            <person name="Panda P."/>
            <person name="Williams N."/>
            <person name="Studholme D.J."/>
        </authorList>
    </citation>
    <scope>NUCLEOTIDE SEQUENCE</scope>
    <source>
        <strain evidence="1">NZFS 4037</strain>
    </source>
</reference>
<keyword evidence="2" id="KW-1185">Reference proteome</keyword>
<evidence type="ECO:0000313" key="1">
    <source>
        <dbReference type="EMBL" id="KAG6954961.1"/>
    </source>
</evidence>